<feature type="compositionally biased region" description="Polar residues" evidence="1">
    <location>
        <begin position="1"/>
        <end position="12"/>
    </location>
</feature>
<sequence>MTDGQSTTSSTAEVEGYVHSPQHQQQHPPHTSSYQQREEQREDQSADGSHIDDDAPFLPQFFPHSNDVSSVAHHHGVAAGDKSTRWSARDDVVLCDALIAQNEKGRSRNIAVVFSLDAWEEVAEALKGSELISGGAVKTVAQCKARWQRLKTEFRIVKHLRYQPGFGWDEATQMVTASSAAWDAYVATHRDAQPWRKKSFPCYSRVAYLIEDDEGHDKGDAKFRRRWEANIGRRASSPGTRAAVRKAFKEAQARAQSQERVQAQTVRGAVPVQNATFATVQIQNDRQNAISAPSSAASTLVPASVSDIGGSTSVFPIIRSEHNGTKFVNRFAPVPGGPVTTTVTTTAPSVAPATINNALQQLRIASQPQPNGKRPHSPVGEQHVSKRAKTQASAGVYNRPIAPAQAPTTPTYTQHAAPPPPQHTYTPGTIIYTTQAPPPGHVQAPIPVSSNANYVAIPPPSSSSSTPQPYPPATVHVHQIPVPSPNALPPTHTGPTRLAEAIQTLESTYNEDGFSEAQFIKAVQIFERRSEAADAYLAIRSRRARVLFLRAELEEFRKSNDRESGDPDGAAAAASAES</sequence>
<protein>
    <recommendedName>
        <fullName evidence="2">Myb-like domain-containing protein</fullName>
    </recommendedName>
</protein>
<accession>A0A9Q5I662</accession>
<reference evidence="3" key="1">
    <citation type="submission" date="2016-06" db="EMBL/GenBank/DDBJ databases">
        <title>Draft Genome sequence of the fungus Inonotus baumii.</title>
        <authorList>
            <person name="Zhu H."/>
            <person name="Lin W."/>
        </authorList>
    </citation>
    <scope>NUCLEOTIDE SEQUENCE</scope>
    <source>
        <strain evidence="3">821</strain>
    </source>
</reference>
<dbReference type="PROSITE" id="PS50090">
    <property type="entry name" value="MYB_LIKE"/>
    <property type="match status" value="1"/>
</dbReference>
<feature type="compositionally biased region" description="Low complexity" evidence="1">
    <location>
        <begin position="19"/>
        <end position="35"/>
    </location>
</feature>
<feature type="compositionally biased region" description="Basic and acidic residues" evidence="1">
    <location>
        <begin position="556"/>
        <end position="565"/>
    </location>
</feature>
<dbReference type="Gene3D" id="1.10.10.60">
    <property type="entry name" value="Homeodomain-like"/>
    <property type="match status" value="1"/>
</dbReference>
<evidence type="ECO:0000256" key="1">
    <source>
        <dbReference type="SAM" id="MobiDB-lite"/>
    </source>
</evidence>
<gene>
    <name evidence="3" type="ORF">A7U60_g316</name>
</gene>
<feature type="region of interest" description="Disordered" evidence="1">
    <location>
        <begin position="556"/>
        <end position="578"/>
    </location>
</feature>
<feature type="compositionally biased region" description="Basic and acidic residues" evidence="1">
    <location>
        <begin position="36"/>
        <end position="53"/>
    </location>
</feature>
<feature type="domain" description="Myb-like" evidence="2">
    <location>
        <begin position="78"/>
        <end position="151"/>
    </location>
</feature>
<dbReference type="Proteomes" id="UP000757232">
    <property type="component" value="Unassembled WGS sequence"/>
</dbReference>
<dbReference type="Pfam" id="PF12776">
    <property type="entry name" value="Myb_DNA-bind_3"/>
    <property type="match status" value="1"/>
</dbReference>
<evidence type="ECO:0000313" key="4">
    <source>
        <dbReference type="Proteomes" id="UP000757232"/>
    </source>
</evidence>
<feature type="region of interest" description="Disordered" evidence="1">
    <location>
        <begin position="1"/>
        <end position="63"/>
    </location>
</feature>
<dbReference type="EMBL" id="LNZH02000006">
    <property type="protein sequence ID" value="OCB92264.1"/>
    <property type="molecule type" value="Genomic_DNA"/>
</dbReference>
<dbReference type="PANTHER" id="PTHR46929:SF3">
    <property type="entry name" value="MYB_SANT-LIKE DOMAIN-CONTAINING PROTEIN"/>
    <property type="match status" value="1"/>
</dbReference>
<feature type="region of interest" description="Disordered" evidence="1">
    <location>
        <begin position="367"/>
        <end position="393"/>
    </location>
</feature>
<dbReference type="PANTHER" id="PTHR46929">
    <property type="entry name" value="EXPRESSED PROTEIN"/>
    <property type="match status" value="1"/>
</dbReference>
<evidence type="ECO:0000313" key="3">
    <source>
        <dbReference type="EMBL" id="OCB92264.1"/>
    </source>
</evidence>
<name>A0A9Q5I662_SANBA</name>
<dbReference type="AlphaFoldDB" id="A0A9Q5I662"/>
<proteinExistence type="predicted"/>
<evidence type="ECO:0000259" key="2">
    <source>
        <dbReference type="PROSITE" id="PS50090"/>
    </source>
</evidence>
<organism evidence="3 4">
    <name type="scientific">Sanghuangporus baumii</name>
    <name type="common">Phellinus baumii</name>
    <dbReference type="NCBI Taxonomy" id="108892"/>
    <lineage>
        <taxon>Eukaryota</taxon>
        <taxon>Fungi</taxon>
        <taxon>Dikarya</taxon>
        <taxon>Basidiomycota</taxon>
        <taxon>Agaricomycotina</taxon>
        <taxon>Agaricomycetes</taxon>
        <taxon>Hymenochaetales</taxon>
        <taxon>Hymenochaetaceae</taxon>
        <taxon>Sanghuangporus</taxon>
    </lineage>
</organism>
<dbReference type="InterPro" id="IPR024752">
    <property type="entry name" value="Myb/SANT-like_dom"/>
</dbReference>
<dbReference type="InterPro" id="IPR001005">
    <property type="entry name" value="SANT/Myb"/>
</dbReference>
<keyword evidence="4" id="KW-1185">Reference proteome</keyword>
<dbReference type="OrthoDB" id="76215at2759"/>
<comment type="caution">
    <text evidence="3">The sequence shown here is derived from an EMBL/GenBank/DDBJ whole genome shotgun (WGS) entry which is preliminary data.</text>
</comment>